<name>M0DIS0_9EURY</name>
<dbReference type="EMBL" id="AOJD01000064">
    <property type="protein sequence ID" value="ELZ35401.1"/>
    <property type="molecule type" value="Genomic_DNA"/>
</dbReference>
<protein>
    <submittedName>
        <fullName evidence="2">Uncharacterized protein</fullName>
    </submittedName>
</protein>
<proteinExistence type="predicted"/>
<keyword evidence="3" id="KW-1185">Reference proteome</keyword>
<accession>M0DIS0</accession>
<gene>
    <name evidence="2" type="ORF">C472_12725</name>
</gene>
<organism evidence="2 3">
    <name type="scientific">Halorubrum tebenquichense DSM 14210</name>
    <dbReference type="NCBI Taxonomy" id="1227485"/>
    <lineage>
        <taxon>Archaea</taxon>
        <taxon>Methanobacteriati</taxon>
        <taxon>Methanobacteriota</taxon>
        <taxon>Stenosarchaea group</taxon>
        <taxon>Halobacteria</taxon>
        <taxon>Halobacteriales</taxon>
        <taxon>Haloferacaceae</taxon>
        <taxon>Halorubrum</taxon>
    </lineage>
</organism>
<feature type="compositionally biased region" description="Polar residues" evidence="1">
    <location>
        <begin position="1"/>
        <end position="13"/>
    </location>
</feature>
<dbReference type="PATRIC" id="fig|1227485.3.peg.2498"/>
<dbReference type="Proteomes" id="UP000011523">
    <property type="component" value="Unassembled WGS sequence"/>
</dbReference>
<comment type="caution">
    <text evidence="2">The sequence shown here is derived from an EMBL/GenBank/DDBJ whole genome shotgun (WGS) entry which is preliminary data.</text>
</comment>
<evidence type="ECO:0000256" key="1">
    <source>
        <dbReference type="SAM" id="MobiDB-lite"/>
    </source>
</evidence>
<reference evidence="2 3" key="1">
    <citation type="journal article" date="2014" name="PLoS Genet.">
        <title>Phylogenetically driven sequencing of extremely halophilic archaea reveals strategies for static and dynamic osmo-response.</title>
        <authorList>
            <person name="Becker E.A."/>
            <person name="Seitzer P.M."/>
            <person name="Tritt A."/>
            <person name="Larsen D."/>
            <person name="Krusor M."/>
            <person name="Yao A.I."/>
            <person name="Wu D."/>
            <person name="Madern D."/>
            <person name="Eisen J.A."/>
            <person name="Darling A.E."/>
            <person name="Facciotti M.T."/>
        </authorList>
    </citation>
    <scope>NUCLEOTIDE SEQUENCE [LARGE SCALE GENOMIC DNA]</scope>
    <source>
        <strain evidence="2 3">DSM 14210</strain>
    </source>
</reference>
<sequence>MSEADSLSASVTVTKRDSALPGPVGAVERWWAEVEELDVGCYGSTPERAVEHLIGSVRDDDGDGTLEQQIQEVA</sequence>
<evidence type="ECO:0000313" key="3">
    <source>
        <dbReference type="Proteomes" id="UP000011523"/>
    </source>
</evidence>
<evidence type="ECO:0000313" key="2">
    <source>
        <dbReference type="EMBL" id="ELZ35401.1"/>
    </source>
</evidence>
<dbReference type="AlphaFoldDB" id="M0DIS0"/>
<feature type="region of interest" description="Disordered" evidence="1">
    <location>
        <begin position="1"/>
        <end position="21"/>
    </location>
</feature>